<keyword evidence="3" id="KW-1185">Reference proteome</keyword>
<organism evidence="2 3">
    <name type="scientific">Pseudidiomarina piscicola</name>
    <dbReference type="NCBI Taxonomy" id="2614830"/>
    <lineage>
        <taxon>Bacteria</taxon>
        <taxon>Pseudomonadati</taxon>
        <taxon>Pseudomonadota</taxon>
        <taxon>Gammaproteobacteria</taxon>
        <taxon>Alteromonadales</taxon>
        <taxon>Idiomarinaceae</taxon>
        <taxon>Pseudidiomarina</taxon>
    </lineage>
</organism>
<keyword evidence="1" id="KW-1133">Transmembrane helix</keyword>
<dbReference type="Proteomes" id="UP000481517">
    <property type="component" value="Unassembled WGS sequence"/>
</dbReference>
<reference evidence="2 3" key="1">
    <citation type="submission" date="2020-02" db="EMBL/GenBank/DDBJ databases">
        <authorList>
            <person name="Rodrigo-Torres L."/>
            <person name="Arahal R. D."/>
            <person name="Lucena T."/>
        </authorList>
    </citation>
    <scope>NUCLEOTIDE SEQUENCE [LARGE SCALE GENOMIC DNA]</scope>
    <source>
        <strain evidence="2 3">CECT 9734</strain>
    </source>
</reference>
<sequence length="88" mass="9487">MKLNAKKFGLAAGGAFAVLWGVCSLLVLIMPSSMMALTEGMVHGKLSGFEWHLSFSGFVTGLFGWSLGAMITGWLIVTLYNKQMKTAK</sequence>
<keyword evidence="1" id="KW-0812">Transmembrane</keyword>
<protein>
    <submittedName>
        <fullName evidence="2">Uncharacterized protein</fullName>
    </submittedName>
</protein>
<dbReference type="InterPro" id="IPR044020">
    <property type="entry name" value="DUF5676"/>
</dbReference>
<evidence type="ECO:0000256" key="1">
    <source>
        <dbReference type="SAM" id="Phobius"/>
    </source>
</evidence>
<evidence type="ECO:0000313" key="3">
    <source>
        <dbReference type="Proteomes" id="UP000481517"/>
    </source>
</evidence>
<feature type="transmembrane region" description="Helical" evidence="1">
    <location>
        <begin position="62"/>
        <end position="80"/>
    </location>
</feature>
<proteinExistence type="predicted"/>
<accession>A0A6S6WP84</accession>
<dbReference type="Pfam" id="PF18926">
    <property type="entry name" value="DUF5676"/>
    <property type="match status" value="1"/>
</dbReference>
<dbReference type="RefSeq" id="WP_034818180.1">
    <property type="nucleotide sequence ID" value="NZ_CADCXY010000007.1"/>
</dbReference>
<dbReference type="EMBL" id="CADCXY010000007">
    <property type="protein sequence ID" value="CAB0151842.1"/>
    <property type="molecule type" value="Genomic_DNA"/>
</dbReference>
<name>A0A6S6WP84_9GAMM</name>
<keyword evidence="1" id="KW-0472">Membrane</keyword>
<evidence type="ECO:0000313" key="2">
    <source>
        <dbReference type="EMBL" id="CAB0151842.1"/>
    </source>
</evidence>
<dbReference type="AlphaFoldDB" id="A0A6S6WP84"/>
<gene>
    <name evidence="2" type="ORF">PSI9734_02202</name>
</gene>